<organism evidence="2 3">
    <name type="scientific">Portunus trituberculatus</name>
    <name type="common">Swimming crab</name>
    <name type="synonym">Neptunus trituberculatus</name>
    <dbReference type="NCBI Taxonomy" id="210409"/>
    <lineage>
        <taxon>Eukaryota</taxon>
        <taxon>Metazoa</taxon>
        <taxon>Ecdysozoa</taxon>
        <taxon>Arthropoda</taxon>
        <taxon>Crustacea</taxon>
        <taxon>Multicrustacea</taxon>
        <taxon>Malacostraca</taxon>
        <taxon>Eumalacostraca</taxon>
        <taxon>Eucarida</taxon>
        <taxon>Decapoda</taxon>
        <taxon>Pleocyemata</taxon>
        <taxon>Brachyura</taxon>
        <taxon>Eubrachyura</taxon>
        <taxon>Portunoidea</taxon>
        <taxon>Portunidae</taxon>
        <taxon>Portuninae</taxon>
        <taxon>Portunus</taxon>
    </lineage>
</organism>
<dbReference type="Proteomes" id="UP000324222">
    <property type="component" value="Unassembled WGS sequence"/>
</dbReference>
<sequence>MRALTEDEKGRSDSTFHGALLRSLTNRLLYLYTKRRRMRGDAASPRRNSSSATFTSGRGRGRDTCCDSKLQE</sequence>
<gene>
    <name evidence="2" type="ORF">E2C01_095761</name>
</gene>
<dbReference type="EMBL" id="VSRR010122283">
    <property type="protein sequence ID" value="MPD00299.1"/>
    <property type="molecule type" value="Genomic_DNA"/>
</dbReference>
<feature type="region of interest" description="Disordered" evidence="1">
    <location>
        <begin position="36"/>
        <end position="72"/>
    </location>
</feature>
<evidence type="ECO:0000313" key="2">
    <source>
        <dbReference type="EMBL" id="MPD00299.1"/>
    </source>
</evidence>
<accession>A0A5B7K526</accession>
<evidence type="ECO:0000313" key="3">
    <source>
        <dbReference type="Proteomes" id="UP000324222"/>
    </source>
</evidence>
<name>A0A5B7K526_PORTR</name>
<evidence type="ECO:0000256" key="1">
    <source>
        <dbReference type="SAM" id="MobiDB-lite"/>
    </source>
</evidence>
<feature type="compositionally biased region" description="Basic and acidic residues" evidence="1">
    <location>
        <begin position="60"/>
        <end position="72"/>
    </location>
</feature>
<proteinExistence type="predicted"/>
<comment type="caution">
    <text evidence="2">The sequence shown here is derived from an EMBL/GenBank/DDBJ whole genome shotgun (WGS) entry which is preliminary data.</text>
</comment>
<reference evidence="2 3" key="1">
    <citation type="submission" date="2019-05" db="EMBL/GenBank/DDBJ databases">
        <title>Another draft genome of Portunus trituberculatus and its Hox gene families provides insights of decapod evolution.</title>
        <authorList>
            <person name="Jeong J.-H."/>
            <person name="Song I."/>
            <person name="Kim S."/>
            <person name="Choi T."/>
            <person name="Kim D."/>
            <person name="Ryu S."/>
            <person name="Kim W."/>
        </authorList>
    </citation>
    <scope>NUCLEOTIDE SEQUENCE [LARGE SCALE GENOMIC DNA]</scope>
    <source>
        <tissue evidence="2">Muscle</tissue>
    </source>
</reference>
<feature type="compositionally biased region" description="Polar residues" evidence="1">
    <location>
        <begin position="46"/>
        <end position="56"/>
    </location>
</feature>
<keyword evidence="3" id="KW-1185">Reference proteome</keyword>
<dbReference type="AlphaFoldDB" id="A0A5B7K526"/>
<protein>
    <submittedName>
        <fullName evidence="2">Uncharacterized protein</fullName>
    </submittedName>
</protein>